<dbReference type="AlphaFoldDB" id="A0A7J8Q9D0"/>
<dbReference type="Proteomes" id="UP000593578">
    <property type="component" value="Unassembled WGS sequence"/>
</dbReference>
<sequence>MSAVLIGLVMAKIPKQLLNLVSDPKPNGFHSILLLVGLLLDHQELHVDHGKEVIFSGDWLHLSL</sequence>
<accession>A0A7J8Q9D0</accession>
<comment type="caution">
    <text evidence="1">The sequence shown here is derived from an EMBL/GenBank/DDBJ whole genome shotgun (WGS) entry which is preliminary data.</text>
</comment>
<reference evidence="1 2" key="1">
    <citation type="journal article" date="2019" name="Genome Biol. Evol.">
        <title>Insights into the evolution of the New World diploid cottons (Gossypium, subgenus Houzingenia) based on genome sequencing.</title>
        <authorList>
            <person name="Grover C.E."/>
            <person name="Arick M.A. 2nd"/>
            <person name="Thrash A."/>
            <person name="Conover J.L."/>
            <person name="Sanders W.S."/>
            <person name="Peterson D.G."/>
            <person name="Frelichowski J.E."/>
            <person name="Scheffler J.A."/>
            <person name="Scheffler B.E."/>
            <person name="Wendel J.F."/>
        </authorList>
    </citation>
    <scope>NUCLEOTIDE SEQUENCE [LARGE SCALE GENOMIC DNA]</scope>
    <source>
        <strain evidence="1">8</strain>
        <tissue evidence="1">Leaf</tissue>
    </source>
</reference>
<dbReference type="EMBL" id="JABEZZ010000010">
    <property type="protein sequence ID" value="MBA0598205.1"/>
    <property type="molecule type" value="Genomic_DNA"/>
</dbReference>
<proteinExistence type="predicted"/>
<protein>
    <submittedName>
        <fullName evidence="1">Uncharacterized protein</fullName>
    </submittedName>
</protein>
<gene>
    <name evidence="1" type="ORF">Gorai_007979</name>
</gene>
<evidence type="ECO:0000313" key="1">
    <source>
        <dbReference type="EMBL" id="MBA0598205.1"/>
    </source>
</evidence>
<evidence type="ECO:0000313" key="2">
    <source>
        <dbReference type="Proteomes" id="UP000593578"/>
    </source>
</evidence>
<organism evidence="1 2">
    <name type="scientific">Gossypium raimondii</name>
    <name type="common">Peruvian cotton</name>
    <name type="synonym">Gossypium klotzschianum subsp. raimondii</name>
    <dbReference type="NCBI Taxonomy" id="29730"/>
    <lineage>
        <taxon>Eukaryota</taxon>
        <taxon>Viridiplantae</taxon>
        <taxon>Streptophyta</taxon>
        <taxon>Embryophyta</taxon>
        <taxon>Tracheophyta</taxon>
        <taxon>Spermatophyta</taxon>
        <taxon>Magnoliopsida</taxon>
        <taxon>eudicotyledons</taxon>
        <taxon>Gunneridae</taxon>
        <taxon>Pentapetalae</taxon>
        <taxon>rosids</taxon>
        <taxon>malvids</taxon>
        <taxon>Malvales</taxon>
        <taxon>Malvaceae</taxon>
        <taxon>Malvoideae</taxon>
        <taxon>Gossypium</taxon>
    </lineage>
</organism>
<name>A0A7J8Q9D0_GOSRA</name>